<name>A0A915BVH4_PARUN</name>
<dbReference type="Proteomes" id="UP000887569">
    <property type="component" value="Unplaced"/>
</dbReference>
<dbReference type="AlphaFoldDB" id="A0A915BVH4"/>
<sequence length="108" mass="12665">MGGPFFCDFEVELRKPVLPFLENVNNMRFFHAVAMQCRQINFVGAFHNTSFTRLEFLLNQPCTTSSTLFGKRVGKLKSMCLLFNILCCYIFPFVRKFYIIFFIPEKPT</sequence>
<feature type="transmembrane region" description="Helical" evidence="1">
    <location>
        <begin position="81"/>
        <end position="103"/>
    </location>
</feature>
<protein>
    <submittedName>
        <fullName evidence="3">Uncharacterized protein</fullName>
    </submittedName>
</protein>
<proteinExistence type="predicted"/>
<evidence type="ECO:0000313" key="3">
    <source>
        <dbReference type="WBParaSite" id="PgR059_g042_t01"/>
    </source>
</evidence>
<evidence type="ECO:0000256" key="1">
    <source>
        <dbReference type="SAM" id="Phobius"/>
    </source>
</evidence>
<keyword evidence="2" id="KW-1185">Reference proteome</keyword>
<reference evidence="3" key="1">
    <citation type="submission" date="2022-11" db="UniProtKB">
        <authorList>
            <consortium name="WormBaseParasite"/>
        </authorList>
    </citation>
    <scope>IDENTIFICATION</scope>
</reference>
<accession>A0A915BVH4</accession>
<keyword evidence="1" id="KW-0472">Membrane</keyword>
<dbReference type="WBParaSite" id="PgR059_g042_t01">
    <property type="protein sequence ID" value="PgR059_g042_t01"/>
    <property type="gene ID" value="PgR059_g042"/>
</dbReference>
<organism evidence="2 3">
    <name type="scientific">Parascaris univalens</name>
    <name type="common">Nematode worm</name>
    <dbReference type="NCBI Taxonomy" id="6257"/>
    <lineage>
        <taxon>Eukaryota</taxon>
        <taxon>Metazoa</taxon>
        <taxon>Ecdysozoa</taxon>
        <taxon>Nematoda</taxon>
        <taxon>Chromadorea</taxon>
        <taxon>Rhabditida</taxon>
        <taxon>Spirurina</taxon>
        <taxon>Ascaridomorpha</taxon>
        <taxon>Ascaridoidea</taxon>
        <taxon>Ascarididae</taxon>
        <taxon>Parascaris</taxon>
    </lineage>
</organism>
<keyword evidence="1" id="KW-0812">Transmembrane</keyword>
<evidence type="ECO:0000313" key="2">
    <source>
        <dbReference type="Proteomes" id="UP000887569"/>
    </source>
</evidence>
<keyword evidence="1" id="KW-1133">Transmembrane helix</keyword>